<sequence length="137" mass="14853">MVALTEQSRESGWFVELATGRVVRRPLPGAHTGSAGLPSRAEEEAPIMAENDLDPREDLKGAKEFIQHLHPLKAIKEALMEGAELLDPAEADPRAIVPEPDTVSEVAEGGPGGKPPKPREAHPMPDAKELEKEHRGY</sequence>
<protein>
    <submittedName>
        <fullName evidence="2">Uncharacterized protein</fullName>
    </submittedName>
</protein>
<feature type="region of interest" description="Disordered" evidence="1">
    <location>
        <begin position="26"/>
        <end position="45"/>
    </location>
</feature>
<name>A0ABX6C0I5_9CHLR</name>
<gene>
    <name evidence="2" type="ORF">Tbon_05625</name>
</gene>
<dbReference type="EMBL" id="CP042829">
    <property type="protein sequence ID" value="QFG02789.1"/>
    <property type="molecule type" value="Genomic_DNA"/>
</dbReference>
<reference evidence="2 3" key="1">
    <citation type="submission" date="2019-10" db="EMBL/GenBank/DDBJ databases">
        <title>Thermopilla bonchosmolovskayae gen. nov., sp. nov., a moderately thermophilic Chloroflexi bacterium from a Chukotka hot spring (Arctic, Russia), representing a novel classis Thermopillaia, which include previously uncultivated lineage OLB14.</title>
        <authorList>
            <person name="Kochetkova T.V."/>
            <person name="Zayulina K.S."/>
            <person name="Zhigarkov V.S."/>
            <person name="Minaev N.V."/>
            <person name="Novikov A."/>
            <person name="Toshchakov S.V."/>
            <person name="Elcheninov A.G."/>
            <person name="Kublanov I.V."/>
        </authorList>
    </citation>
    <scope>NUCLEOTIDE SEQUENCE [LARGE SCALE GENOMIC DNA]</scope>
    <source>
        <strain evidence="2 3">3753O</strain>
    </source>
</reference>
<feature type="region of interest" description="Disordered" evidence="1">
    <location>
        <begin position="99"/>
        <end position="137"/>
    </location>
</feature>
<evidence type="ECO:0000256" key="1">
    <source>
        <dbReference type="SAM" id="MobiDB-lite"/>
    </source>
</evidence>
<accession>A0ABX6C0I5</accession>
<organism evidence="2 3">
    <name type="scientific">Tepidiforma bonchosmolovskayae</name>
    <dbReference type="NCBI Taxonomy" id="2601677"/>
    <lineage>
        <taxon>Bacteria</taxon>
        <taxon>Bacillati</taxon>
        <taxon>Chloroflexota</taxon>
        <taxon>Tepidiformia</taxon>
        <taxon>Tepidiformales</taxon>
        <taxon>Tepidiformaceae</taxon>
        <taxon>Tepidiforma</taxon>
    </lineage>
</organism>
<feature type="compositionally biased region" description="Basic and acidic residues" evidence="1">
    <location>
        <begin position="117"/>
        <end position="137"/>
    </location>
</feature>
<proteinExistence type="predicted"/>
<keyword evidence="3" id="KW-1185">Reference proteome</keyword>
<evidence type="ECO:0000313" key="3">
    <source>
        <dbReference type="Proteomes" id="UP000326331"/>
    </source>
</evidence>
<evidence type="ECO:0000313" key="2">
    <source>
        <dbReference type="EMBL" id="QFG02789.1"/>
    </source>
</evidence>
<dbReference type="Proteomes" id="UP000326331">
    <property type="component" value="Chromosome"/>
</dbReference>
<dbReference type="RefSeq" id="WP_158066713.1">
    <property type="nucleotide sequence ID" value="NZ_CP042829.1"/>
</dbReference>